<accession>A0AAP0B8D2</accession>
<proteinExistence type="predicted"/>
<organism evidence="1 2">
    <name type="scientific">Platanthera zijinensis</name>
    <dbReference type="NCBI Taxonomy" id="2320716"/>
    <lineage>
        <taxon>Eukaryota</taxon>
        <taxon>Viridiplantae</taxon>
        <taxon>Streptophyta</taxon>
        <taxon>Embryophyta</taxon>
        <taxon>Tracheophyta</taxon>
        <taxon>Spermatophyta</taxon>
        <taxon>Magnoliopsida</taxon>
        <taxon>Liliopsida</taxon>
        <taxon>Asparagales</taxon>
        <taxon>Orchidaceae</taxon>
        <taxon>Orchidoideae</taxon>
        <taxon>Orchideae</taxon>
        <taxon>Orchidinae</taxon>
        <taxon>Platanthera</taxon>
    </lineage>
</organism>
<comment type="caution">
    <text evidence="1">The sequence shown here is derived from an EMBL/GenBank/DDBJ whole genome shotgun (WGS) entry which is preliminary data.</text>
</comment>
<sequence length="80" mass="8914">MVVELLELRGWAGITSSKGSLLLLGSVRFPAEMEMRDIRNRPSLSVDDRANNHALPCWRCSSLKRRSAIGMEDGADGAWR</sequence>
<dbReference type="EMBL" id="JBBWWQ010000014">
    <property type="protein sequence ID" value="KAK8931412.1"/>
    <property type="molecule type" value="Genomic_DNA"/>
</dbReference>
<name>A0AAP0B8D2_9ASPA</name>
<evidence type="ECO:0000313" key="2">
    <source>
        <dbReference type="Proteomes" id="UP001418222"/>
    </source>
</evidence>
<protein>
    <submittedName>
        <fullName evidence="1">Uncharacterized protein</fullName>
    </submittedName>
</protein>
<dbReference type="AlphaFoldDB" id="A0AAP0B8D2"/>
<evidence type="ECO:0000313" key="1">
    <source>
        <dbReference type="EMBL" id="KAK8931412.1"/>
    </source>
</evidence>
<keyword evidence="2" id="KW-1185">Reference proteome</keyword>
<dbReference type="Proteomes" id="UP001418222">
    <property type="component" value="Unassembled WGS sequence"/>
</dbReference>
<reference evidence="1 2" key="1">
    <citation type="journal article" date="2022" name="Nat. Plants">
        <title>Genomes of leafy and leafless Platanthera orchids illuminate the evolution of mycoheterotrophy.</title>
        <authorList>
            <person name="Li M.H."/>
            <person name="Liu K.W."/>
            <person name="Li Z."/>
            <person name="Lu H.C."/>
            <person name="Ye Q.L."/>
            <person name="Zhang D."/>
            <person name="Wang J.Y."/>
            <person name="Li Y.F."/>
            <person name="Zhong Z.M."/>
            <person name="Liu X."/>
            <person name="Yu X."/>
            <person name="Liu D.K."/>
            <person name="Tu X.D."/>
            <person name="Liu B."/>
            <person name="Hao Y."/>
            <person name="Liao X.Y."/>
            <person name="Jiang Y.T."/>
            <person name="Sun W.H."/>
            <person name="Chen J."/>
            <person name="Chen Y.Q."/>
            <person name="Ai Y."/>
            <person name="Zhai J.W."/>
            <person name="Wu S.S."/>
            <person name="Zhou Z."/>
            <person name="Hsiao Y.Y."/>
            <person name="Wu W.L."/>
            <person name="Chen Y.Y."/>
            <person name="Lin Y.F."/>
            <person name="Hsu J.L."/>
            <person name="Li C.Y."/>
            <person name="Wang Z.W."/>
            <person name="Zhao X."/>
            <person name="Zhong W.Y."/>
            <person name="Ma X.K."/>
            <person name="Ma L."/>
            <person name="Huang J."/>
            <person name="Chen G.Z."/>
            <person name="Huang M.Z."/>
            <person name="Huang L."/>
            <person name="Peng D.H."/>
            <person name="Luo Y.B."/>
            <person name="Zou S.Q."/>
            <person name="Chen S.P."/>
            <person name="Lan S."/>
            <person name="Tsai W.C."/>
            <person name="Van de Peer Y."/>
            <person name="Liu Z.J."/>
        </authorList>
    </citation>
    <scope>NUCLEOTIDE SEQUENCE [LARGE SCALE GENOMIC DNA]</scope>
    <source>
        <strain evidence="1">Lor287</strain>
    </source>
</reference>
<gene>
    <name evidence="1" type="ORF">KSP39_PZI016580</name>
</gene>